<comment type="subcellular location">
    <subcellularLocation>
        <location evidence="1 10">Nucleus</location>
    </subcellularLocation>
</comment>
<dbReference type="Gene3D" id="1.10.510.10">
    <property type="entry name" value="Transferase(Phosphotransferase) domain 1"/>
    <property type="match status" value="1"/>
</dbReference>
<feature type="domain" description="Protein kinase" evidence="17">
    <location>
        <begin position="242"/>
        <end position="524"/>
    </location>
</feature>
<dbReference type="GO" id="GO:0004715">
    <property type="term" value="F:non-membrane spanning protein tyrosine kinase activity"/>
    <property type="evidence" value="ECO:0007669"/>
    <property type="project" value="UniProtKB-UniRule"/>
</dbReference>
<dbReference type="InterPro" id="IPR000719">
    <property type="entry name" value="Prot_kinase_dom"/>
</dbReference>
<dbReference type="Gene3D" id="3.30.200.20">
    <property type="entry name" value="Phosphorylase Kinase, domain 1"/>
    <property type="match status" value="1"/>
</dbReference>
<dbReference type="InterPro" id="IPR011009">
    <property type="entry name" value="Kinase-like_dom_sf"/>
</dbReference>
<evidence type="ECO:0000256" key="4">
    <source>
        <dbReference type="ARBA" id="ARBA00022741"/>
    </source>
</evidence>
<dbReference type="CTD" id="7465"/>
<evidence type="ECO:0000256" key="6">
    <source>
        <dbReference type="ARBA" id="ARBA00022840"/>
    </source>
</evidence>
<feature type="binding site" evidence="12">
    <location>
        <position position="271"/>
    </location>
    <ligand>
        <name>ATP</name>
        <dbReference type="ChEBI" id="CHEBI:30616"/>
    </ligand>
</feature>
<feature type="binding site" evidence="13">
    <location>
        <position position="419"/>
    </location>
    <ligand>
        <name>Mg(2+)</name>
        <dbReference type="ChEBI" id="CHEBI:18420"/>
        <label>1</label>
    </ligand>
</feature>
<feature type="compositionally biased region" description="Basic and acidic residues" evidence="16">
    <location>
        <begin position="51"/>
        <end position="61"/>
    </location>
</feature>
<comment type="similarity">
    <text evidence="10">Belongs to the protein kinase superfamily. Ser/Thr protein kinase family. WEE1 subfamily.</text>
</comment>
<protein>
    <recommendedName>
        <fullName evidence="10">Wee1-like protein kinase</fullName>
        <ecNumber evidence="10">2.7.10.2</ecNumber>
    </recommendedName>
</protein>
<keyword evidence="6 10" id="KW-0067">ATP-binding</keyword>
<evidence type="ECO:0000256" key="10">
    <source>
        <dbReference type="PIRNR" id="PIRNR037281"/>
    </source>
</evidence>
<feature type="active site" description="Proton acceptor" evidence="11">
    <location>
        <position position="364"/>
    </location>
</feature>
<feature type="compositionally biased region" description="Polar residues" evidence="16">
    <location>
        <begin position="62"/>
        <end position="76"/>
    </location>
</feature>
<dbReference type="PIRSF" id="PIRSF037281">
    <property type="entry name" value="Wee1-like_protein_kinase"/>
    <property type="match status" value="1"/>
</dbReference>
<name>A0A6P8WLP2_DROAB</name>
<evidence type="ECO:0000256" key="8">
    <source>
        <dbReference type="ARBA" id="ARBA00023137"/>
    </source>
</evidence>
<evidence type="ECO:0000256" key="15">
    <source>
        <dbReference type="SAM" id="Coils"/>
    </source>
</evidence>
<reference evidence="19" key="1">
    <citation type="submission" date="2025-08" db="UniProtKB">
        <authorList>
            <consortium name="RefSeq"/>
        </authorList>
    </citation>
    <scope>IDENTIFICATION</scope>
    <source>
        <strain evidence="19">15112-1751.03</strain>
        <tissue evidence="19">Whole Adult</tissue>
    </source>
</reference>
<evidence type="ECO:0000256" key="12">
    <source>
        <dbReference type="PIRSR" id="PIRSR037281-2"/>
    </source>
</evidence>
<feature type="binding site" evidence="12">
    <location>
        <begin position="248"/>
        <end position="256"/>
    </location>
    <ligand>
        <name>ATP</name>
        <dbReference type="ChEBI" id="CHEBI:30616"/>
    </ligand>
</feature>
<dbReference type="EC" id="2.7.10.2" evidence="10"/>
<evidence type="ECO:0000313" key="18">
    <source>
        <dbReference type="Proteomes" id="UP000515160"/>
    </source>
</evidence>
<keyword evidence="5 10" id="KW-0418">Kinase</keyword>
<keyword evidence="8 10" id="KW-0829">Tyrosine-protein kinase</keyword>
<dbReference type="PROSITE" id="PS50011">
    <property type="entry name" value="PROTEIN_KINASE_DOM"/>
    <property type="match status" value="1"/>
</dbReference>
<evidence type="ECO:0000256" key="11">
    <source>
        <dbReference type="PIRSR" id="PIRSR037281-1"/>
    </source>
</evidence>
<keyword evidence="9 10" id="KW-0539">Nucleus</keyword>
<dbReference type="SMART" id="SM00220">
    <property type="entry name" value="S_TKc"/>
    <property type="match status" value="1"/>
</dbReference>
<feature type="coiled-coil region" evidence="15">
    <location>
        <begin position="539"/>
        <end position="573"/>
    </location>
</feature>
<dbReference type="OrthoDB" id="5337378at2759"/>
<dbReference type="GeneID" id="117565280"/>
<dbReference type="RefSeq" id="XP_034100198.1">
    <property type="nucleotide sequence ID" value="XM_034244307.2"/>
</dbReference>
<dbReference type="AlphaFoldDB" id="A0A6P8WLP2"/>
<keyword evidence="7 13" id="KW-0460">Magnesium</keyword>
<accession>A0A6P8WLP2</accession>
<dbReference type="InterPro" id="IPR050339">
    <property type="entry name" value="CC_SR_Kinase"/>
</dbReference>
<feature type="region of interest" description="Disordered" evidence="16">
    <location>
        <begin position="51"/>
        <end position="83"/>
    </location>
</feature>
<dbReference type="PROSITE" id="PS00107">
    <property type="entry name" value="PROTEIN_KINASE_ATP"/>
    <property type="match status" value="1"/>
</dbReference>
<keyword evidence="2 10" id="KW-0808">Transferase</keyword>
<evidence type="ECO:0000256" key="1">
    <source>
        <dbReference type="ARBA" id="ARBA00004123"/>
    </source>
</evidence>
<dbReference type="SUPFAM" id="SSF56112">
    <property type="entry name" value="Protein kinase-like (PK-like)"/>
    <property type="match status" value="1"/>
</dbReference>
<keyword evidence="15" id="KW-0175">Coiled coil</keyword>
<proteinExistence type="inferred from homology"/>
<feature type="binding site" evidence="14">
    <location>
        <position position="272"/>
    </location>
    <ligand>
        <name>ATP</name>
        <dbReference type="ChEBI" id="CHEBI:30616"/>
    </ligand>
</feature>
<keyword evidence="3 10" id="KW-0479">Metal-binding</keyword>
<evidence type="ECO:0000256" key="7">
    <source>
        <dbReference type="ARBA" id="ARBA00022842"/>
    </source>
</evidence>
<gene>
    <name evidence="19" type="primary">LOC117565280</name>
</gene>
<dbReference type="GO" id="GO:0005737">
    <property type="term" value="C:cytoplasm"/>
    <property type="evidence" value="ECO:0007669"/>
    <property type="project" value="TreeGrafter"/>
</dbReference>
<dbReference type="PANTHER" id="PTHR11042:SF185">
    <property type="entry name" value="WEE1-LIKE PROTEIN KINASE"/>
    <property type="match status" value="1"/>
</dbReference>
<dbReference type="GO" id="GO:0005634">
    <property type="term" value="C:nucleus"/>
    <property type="evidence" value="ECO:0007669"/>
    <property type="project" value="UniProtKB-SubCell"/>
</dbReference>
<keyword evidence="18" id="KW-1185">Reference proteome</keyword>
<evidence type="ECO:0000256" key="14">
    <source>
        <dbReference type="PROSITE-ProRule" id="PRU10141"/>
    </source>
</evidence>
<dbReference type="InterPro" id="IPR017164">
    <property type="entry name" value="Wee1-like_protein_kinase"/>
</dbReference>
<keyword evidence="4 10" id="KW-0547">Nucleotide-binding</keyword>
<evidence type="ECO:0000256" key="13">
    <source>
        <dbReference type="PIRSR" id="PIRSR037281-3"/>
    </source>
</evidence>
<sequence>MSMAFRLSKHETSVISAEDTSLEHLDSSVEMHSRSPSPAPLVFNPRKLRFADDDFDKDHPQESPQNIKKRSQSTATAHRDVDMSPPCQKVRALRLFNTPATPKTILQKSTSNCNHLSAVAAAANAAAAARNELSKIPDRPRSLPLHNHRTLQPQDTANVNPFTPDSLMAHNKKRCRTQFGRENLNVNTVQRFLLGEPNDEDATSQVAGNGGFGIEAVREINQQAPKRLALHDTNISRFKREFMQVSVIGVGEFGVVFQCVNRLDGCIYAIKKSKKPVAGSSFEKRALNEVWAHAVLGKHDNVVRYYSAWAEDDHMLIQNEFCDGGSLQARIQDHSLGESELKILLMHVIEGLRYIHSNDLVHMDIKPENIFSTMNPTAHKLGNSWETTYLNAVRDDDGMDSVYEELRSSENLVTYKIGDLGHVTSVNEPFVEEGDCRYLPKEILQEDYNNLFKADIFSLGITLYEVAGGGPLPKNGPEWHKLRHGEVPVIPTLSKDFNELIAQMMHPEPNERPSSMSIYSHPILSAVDSKSKLQLGLELTVEKRKNEILMNKLREAKKQIKLLEQRVSVLATANTPDPLDGQRCLRSFTRRMRTPFGSHGKFPNLADRNKNVITNV</sequence>
<evidence type="ECO:0000256" key="5">
    <source>
        <dbReference type="ARBA" id="ARBA00022777"/>
    </source>
</evidence>
<dbReference type="GO" id="GO:0005524">
    <property type="term" value="F:ATP binding"/>
    <property type="evidence" value="ECO:0007669"/>
    <property type="project" value="UniProtKB-UniRule"/>
</dbReference>
<dbReference type="Proteomes" id="UP000515160">
    <property type="component" value="Chromosome 2L"/>
</dbReference>
<feature type="binding site" evidence="13">
    <location>
        <position position="369"/>
    </location>
    <ligand>
        <name>Mg(2+)</name>
        <dbReference type="ChEBI" id="CHEBI:18420"/>
        <label>1</label>
    </ligand>
</feature>
<dbReference type="FunFam" id="3.30.200.20:FF:000115">
    <property type="entry name" value="Wee1-like kinase 2"/>
    <property type="match status" value="1"/>
</dbReference>
<dbReference type="GO" id="GO:0000287">
    <property type="term" value="F:magnesium ion binding"/>
    <property type="evidence" value="ECO:0007669"/>
    <property type="project" value="InterPro"/>
</dbReference>
<organism evidence="18 19">
    <name type="scientific">Drosophila albomicans</name>
    <name type="common">Fruit fly</name>
    <dbReference type="NCBI Taxonomy" id="7291"/>
    <lineage>
        <taxon>Eukaryota</taxon>
        <taxon>Metazoa</taxon>
        <taxon>Ecdysozoa</taxon>
        <taxon>Arthropoda</taxon>
        <taxon>Hexapoda</taxon>
        <taxon>Insecta</taxon>
        <taxon>Pterygota</taxon>
        <taxon>Neoptera</taxon>
        <taxon>Endopterygota</taxon>
        <taxon>Diptera</taxon>
        <taxon>Brachycera</taxon>
        <taxon>Muscomorpha</taxon>
        <taxon>Ephydroidea</taxon>
        <taxon>Drosophilidae</taxon>
        <taxon>Drosophila</taxon>
    </lineage>
</organism>
<comment type="cofactor">
    <cofactor evidence="13">
        <name>Mg(2+)</name>
        <dbReference type="ChEBI" id="CHEBI:18420"/>
    </cofactor>
    <text evidence="13">Binds 2 magnesium ions per subunit.</text>
</comment>
<evidence type="ECO:0000259" key="17">
    <source>
        <dbReference type="PROSITE" id="PS50011"/>
    </source>
</evidence>
<dbReference type="GO" id="GO:0000278">
    <property type="term" value="P:mitotic cell cycle"/>
    <property type="evidence" value="ECO:0007669"/>
    <property type="project" value="InterPro"/>
</dbReference>
<evidence type="ECO:0000256" key="16">
    <source>
        <dbReference type="SAM" id="MobiDB-lite"/>
    </source>
</evidence>
<dbReference type="Pfam" id="PF00069">
    <property type="entry name" value="Pkinase"/>
    <property type="match status" value="1"/>
</dbReference>
<dbReference type="PANTHER" id="PTHR11042">
    <property type="entry name" value="EUKARYOTIC TRANSLATION INITIATION FACTOR 2-ALPHA KINASE EIF2-ALPHA KINASE -RELATED"/>
    <property type="match status" value="1"/>
</dbReference>
<dbReference type="InterPro" id="IPR017441">
    <property type="entry name" value="Protein_kinase_ATP_BS"/>
</dbReference>
<comment type="catalytic activity">
    <reaction evidence="10">
        <text>L-tyrosyl-[protein] + ATP = O-phospho-L-tyrosyl-[protein] + ADP + H(+)</text>
        <dbReference type="Rhea" id="RHEA:10596"/>
        <dbReference type="Rhea" id="RHEA-COMP:10136"/>
        <dbReference type="Rhea" id="RHEA-COMP:20101"/>
        <dbReference type="ChEBI" id="CHEBI:15378"/>
        <dbReference type="ChEBI" id="CHEBI:30616"/>
        <dbReference type="ChEBI" id="CHEBI:46858"/>
        <dbReference type="ChEBI" id="CHEBI:61978"/>
        <dbReference type="ChEBI" id="CHEBI:456216"/>
        <dbReference type="EC" id="2.7.10.2"/>
    </reaction>
</comment>
<evidence type="ECO:0000313" key="19">
    <source>
        <dbReference type="RefSeq" id="XP_034100198.1"/>
    </source>
</evidence>
<evidence type="ECO:0000256" key="3">
    <source>
        <dbReference type="ARBA" id="ARBA00022723"/>
    </source>
</evidence>
<evidence type="ECO:0000256" key="9">
    <source>
        <dbReference type="ARBA" id="ARBA00023242"/>
    </source>
</evidence>
<evidence type="ECO:0000256" key="2">
    <source>
        <dbReference type="ARBA" id="ARBA00022679"/>
    </source>
</evidence>